<feature type="signal peptide" evidence="1">
    <location>
        <begin position="1"/>
        <end position="28"/>
    </location>
</feature>
<proteinExistence type="predicted"/>
<dbReference type="Proteomes" id="UP000241690">
    <property type="component" value="Unassembled WGS sequence"/>
</dbReference>
<sequence>MSMDKGFRIGSGLLRCLTRALFIARASACQLRGLDSILPQVSLSSQGLCPQTCPAKKFGLWARIITSLQCGIKTCAEFPIIPNAYEAKSTSFGLRNDRVETPSSPGLVELRTRAPCWTDVRSGGGRWPPVTPRRRATNALR</sequence>
<dbReference type="AlphaFoldDB" id="A0A2T4ADQ6"/>
<feature type="chain" id="PRO_5015449396" description="Secreted protein" evidence="1">
    <location>
        <begin position="29"/>
        <end position="141"/>
    </location>
</feature>
<dbReference type="EMBL" id="KZ679680">
    <property type="protein sequence ID" value="PTB55224.1"/>
    <property type="molecule type" value="Genomic_DNA"/>
</dbReference>
<gene>
    <name evidence="2" type="ORF">M431DRAFT_439335</name>
</gene>
<evidence type="ECO:0000256" key="1">
    <source>
        <dbReference type="SAM" id="SignalP"/>
    </source>
</evidence>
<dbReference type="GeneID" id="36623752"/>
<keyword evidence="1" id="KW-0732">Signal</keyword>
<keyword evidence="3" id="KW-1185">Reference proteome</keyword>
<organism evidence="2 3">
    <name type="scientific">Trichoderma harzianum CBS 226.95</name>
    <dbReference type="NCBI Taxonomy" id="983964"/>
    <lineage>
        <taxon>Eukaryota</taxon>
        <taxon>Fungi</taxon>
        <taxon>Dikarya</taxon>
        <taxon>Ascomycota</taxon>
        <taxon>Pezizomycotina</taxon>
        <taxon>Sordariomycetes</taxon>
        <taxon>Hypocreomycetidae</taxon>
        <taxon>Hypocreales</taxon>
        <taxon>Hypocreaceae</taxon>
        <taxon>Trichoderma</taxon>
    </lineage>
</organism>
<evidence type="ECO:0000313" key="2">
    <source>
        <dbReference type="EMBL" id="PTB55224.1"/>
    </source>
</evidence>
<reference evidence="2 3" key="1">
    <citation type="submission" date="2016-07" db="EMBL/GenBank/DDBJ databases">
        <title>Multiple horizontal gene transfer events from other fungi enriched the ability of initially mycotrophic Trichoderma (Ascomycota) to feed on dead plant biomass.</title>
        <authorList>
            <consortium name="DOE Joint Genome Institute"/>
            <person name="Aerts A."/>
            <person name="Atanasova L."/>
            <person name="Chenthamara K."/>
            <person name="Zhang J."/>
            <person name="Grujic M."/>
            <person name="Henrissat B."/>
            <person name="Kuo A."/>
            <person name="Salamov A."/>
            <person name="Lipzen A."/>
            <person name="Labutti K."/>
            <person name="Barry K."/>
            <person name="Miao Y."/>
            <person name="Rahimi M.J."/>
            <person name="Shen Q."/>
            <person name="Grigoriev I.V."/>
            <person name="Kubicek C.P."/>
            <person name="Druzhinina I.S."/>
        </authorList>
    </citation>
    <scope>NUCLEOTIDE SEQUENCE [LARGE SCALE GENOMIC DNA]</scope>
    <source>
        <strain evidence="2 3">CBS 226.95</strain>
    </source>
</reference>
<dbReference type="RefSeq" id="XP_024774901.1">
    <property type="nucleotide sequence ID" value="XM_024915185.1"/>
</dbReference>
<evidence type="ECO:0008006" key="4">
    <source>
        <dbReference type="Google" id="ProtNLM"/>
    </source>
</evidence>
<name>A0A2T4ADQ6_TRIHA</name>
<accession>A0A2T4ADQ6</accession>
<protein>
    <recommendedName>
        <fullName evidence="4">Secreted protein</fullName>
    </recommendedName>
</protein>
<evidence type="ECO:0000313" key="3">
    <source>
        <dbReference type="Proteomes" id="UP000241690"/>
    </source>
</evidence>